<dbReference type="GO" id="GO:0071065">
    <property type="term" value="C:alpha9-beta1 integrin-vascular cell adhesion molecule-1 complex"/>
    <property type="evidence" value="ECO:0007669"/>
    <property type="project" value="Ensembl"/>
</dbReference>
<dbReference type="FunFam" id="2.60.40.10:FF:000817">
    <property type="entry name" value="Vascular cell adhesion molecule 1"/>
    <property type="match status" value="1"/>
</dbReference>
<feature type="transmembrane region" description="Helical" evidence="17">
    <location>
        <begin position="709"/>
        <end position="729"/>
    </location>
</feature>
<feature type="domain" description="Ig-like" evidence="18">
    <location>
        <begin position="321"/>
        <end position="406"/>
    </location>
</feature>
<reference evidence="19 20" key="1">
    <citation type="journal article" date="2010" name="Nature">
        <title>The sequence and de novo assembly of the giant panda genome.</title>
        <authorList>
            <person name="Li R."/>
            <person name="Fan W."/>
            <person name="Tian G."/>
            <person name="Zhu H."/>
            <person name="He L."/>
            <person name="Cai J."/>
            <person name="Huang Q."/>
            <person name="Cai Q."/>
            <person name="Li B."/>
            <person name="Bai Y."/>
            <person name="Zhang Z."/>
            <person name="Zhang Y."/>
            <person name="Wang W."/>
            <person name="Li J."/>
            <person name="Wei F."/>
            <person name="Li H."/>
            <person name="Jian M."/>
            <person name="Li J."/>
            <person name="Zhang Z."/>
            <person name="Nielsen R."/>
            <person name="Li D."/>
            <person name="Gu W."/>
            <person name="Yang Z."/>
            <person name="Xuan Z."/>
            <person name="Ryder O.A."/>
            <person name="Leung F.C."/>
            <person name="Zhou Y."/>
            <person name="Cao J."/>
            <person name="Sun X."/>
            <person name="Fu Y."/>
            <person name="Fang X."/>
            <person name="Guo X."/>
            <person name="Wang B."/>
            <person name="Hou R."/>
            <person name="Shen F."/>
            <person name="Mu B."/>
            <person name="Ni P."/>
            <person name="Lin R."/>
            <person name="Qian W."/>
            <person name="Wang G."/>
            <person name="Yu C."/>
            <person name="Nie W."/>
            <person name="Wang J."/>
            <person name="Wu Z."/>
            <person name="Liang H."/>
            <person name="Min J."/>
            <person name="Wu Q."/>
            <person name="Cheng S."/>
            <person name="Ruan J."/>
            <person name="Wang M."/>
            <person name="Shi Z."/>
            <person name="Wen M."/>
            <person name="Liu B."/>
            <person name="Ren X."/>
            <person name="Zheng H."/>
            <person name="Dong D."/>
            <person name="Cook K."/>
            <person name="Shan G."/>
            <person name="Zhang H."/>
            <person name="Kosiol C."/>
            <person name="Xie X."/>
            <person name="Lu Z."/>
            <person name="Zheng H."/>
            <person name="Li Y."/>
            <person name="Steiner C.C."/>
            <person name="Lam T.T."/>
            <person name="Lin S."/>
            <person name="Zhang Q."/>
            <person name="Li G."/>
            <person name="Tian J."/>
            <person name="Gong T."/>
            <person name="Liu H."/>
            <person name="Zhang D."/>
            <person name="Fang L."/>
            <person name="Ye C."/>
            <person name="Zhang J."/>
            <person name="Hu W."/>
            <person name="Xu A."/>
            <person name="Ren Y."/>
            <person name="Zhang G."/>
            <person name="Bruford M.W."/>
            <person name="Li Q."/>
            <person name="Ma L."/>
            <person name="Guo Y."/>
            <person name="An N."/>
            <person name="Hu Y."/>
            <person name="Zheng Y."/>
            <person name="Shi Y."/>
            <person name="Li Z."/>
            <person name="Liu Q."/>
            <person name="Chen Y."/>
            <person name="Zhao J."/>
            <person name="Qu N."/>
            <person name="Zhao S."/>
            <person name="Tian F."/>
            <person name="Wang X."/>
            <person name="Wang H."/>
            <person name="Xu L."/>
            <person name="Liu X."/>
            <person name="Vinar T."/>
            <person name="Wang Y."/>
            <person name="Lam T.W."/>
            <person name="Yiu S.M."/>
            <person name="Liu S."/>
            <person name="Zhang H."/>
            <person name="Li D."/>
            <person name="Huang Y."/>
            <person name="Wang X."/>
            <person name="Yang G."/>
            <person name="Jiang Z."/>
            <person name="Wang J."/>
            <person name="Qin N."/>
            <person name="Li L."/>
            <person name="Li J."/>
            <person name="Bolund L."/>
            <person name="Kristiansen K."/>
            <person name="Wong G.K."/>
            <person name="Olson M."/>
            <person name="Zhang X."/>
            <person name="Li S."/>
            <person name="Yang H."/>
            <person name="Wang J."/>
            <person name="Wang J."/>
        </authorList>
    </citation>
    <scope>NUCLEOTIDE SEQUENCE [LARGE SCALE GENOMIC DNA]</scope>
</reference>
<keyword evidence="13" id="KW-0325">Glycoprotein</keyword>
<keyword evidence="12" id="KW-1015">Disulfide bond</keyword>
<dbReference type="FunFam" id="2.60.40.10:FF:000671">
    <property type="entry name" value="Vascular cell adhesion molecule 1"/>
    <property type="match status" value="2"/>
</dbReference>
<dbReference type="GO" id="GO:0042102">
    <property type="term" value="P:positive regulation of T cell proliferation"/>
    <property type="evidence" value="ECO:0007669"/>
    <property type="project" value="Ensembl"/>
</dbReference>
<evidence type="ECO:0000256" key="17">
    <source>
        <dbReference type="SAM" id="Phobius"/>
    </source>
</evidence>
<keyword evidence="3" id="KW-1003">Cell membrane</keyword>
<evidence type="ECO:0000313" key="19">
    <source>
        <dbReference type="Ensembl" id="ENSAMEP00000010112.2"/>
    </source>
</evidence>
<dbReference type="SUPFAM" id="SSF48726">
    <property type="entry name" value="Immunoglobulin"/>
    <property type="match status" value="7"/>
</dbReference>
<organism evidence="19 20">
    <name type="scientific">Ailuropoda melanoleuca</name>
    <name type="common">Giant panda</name>
    <dbReference type="NCBI Taxonomy" id="9646"/>
    <lineage>
        <taxon>Eukaryota</taxon>
        <taxon>Metazoa</taxon>
        <taxon>Chordata</taxon>
        <taxon>Craniata</taxon>
        <taxon>Vertebrata</taxon>
        <taxon>Euteleostomi</taxon>
        <taxon>Mammalia</taxon>
        <taxon>Eutheria</taxon>
        <taxon>Laurasiatheria</taxon>
        <taxon>Carnivora</taxon>
        <taxon>Caniformia</taxon>
        <taxon>Ursidae</taxon>
        <taxon>Ailuropoda</taxon>
    </lineage>
</organism>
<evidence type="ECO:0000256" key="8">
    <source>
        <dbReference type="ARBA" id="ARBA00022843"/>
    </source>
</evidence>
<dbReference type="Pfam" id="PF05790">
    <property type="entry name" value="C2-set"/>
    <property type="match status" value="2"/>
</dbReference>
<protein>
    <recommendedName>
        <fullName evidence="16">Vascular cell adhesion protein 1</fullName>
    </recommendedName>
</protein>
<reference evidence="19" key="3">
    <citation type="submission" date="2025-09" db="UniProtKB">
        <authorList>
            <consortium name="Ensembl"/>
        </authorList>
    </citation>
    <scope>IDENTIFICATION</scope>
</reference>
<dbReference type="GO" id="GO:0009897">
    <property type="term" value="C:external side of plasma membrane"/>
    <property type="evidence" value="ECO:0007669"/>
    <property type="project" value="Ensembl"/>
</dbReference>
<evidence type="ECO:0000256" key="16">
    <source>
        <dbReference type="ARBA" id="ARBA00071085"/>
    </source>
</evidence>
<evidence type="ECO:0000256" key="10">
    <source>
        <dbReference type="ARBA" id="ARBA00022989"/>
    </source>
</evidence>
<dbReference type="GO" id="GO:0007160">
    <property type="term" value="P:cell-matrix adhesion"/>
    <property type="evidence" value="ECO:0007669"/>
    <property type="project" value="Ensembl"/>
</dbReference>
<feature type="domain" description="Ig-like" evidence="18">
    <location>
        <begin position="609"/>
        <end position="693"/>
    </location>
</feature>
<proteinExistence type="predicted"/>
<dbReference type="InterPro" id="IPR013098">
    <property type="entry name" value="Ig_I-set"/>
</dbReference>
<keyword evidence="14" id="KW-0393">Immunoglobulin domain</keyword>
<dbReference type="SMART" id="SM00408">
    <property type="entry name" value="IGc2"/>
    <property type="match status" value="5"/>
</dbReference>
<dbReference type="PRINTS" id="PR01472">
    <property type="entry name" value="ICAMVCAM1"/>
</dbReference>
<evidence type="ECO:0000256" key="4">
    <source>
        <dbReference type="ARBA" id="ARBA00022525"/>
    </source>
</evidence>
<keyword evidence="7" id="KW-0677">Repeat</keyword>
<dbReference type="GO" id="GO:0005794">
    <property type="term" value="C:Golgi apparatus"/>
    <property type="evidence" value="ECO:0007669"/>
    <property type="project" value="Ensembl"/>
</dbReference>
<dbReference type="GO" id="GO:0005902">
    <property type="term" value="C:microvillus"/>
    <property type="evidence" value="ECO:0007669"/>
    <property type="project" value="Ensembl"/>
</dbReference>
<dbReference type="GO" id="GO:0007157">
    <property type="term" value="P:heterophilic cell-cell adhesion via plasma membrane cell adhesion molecules"/>
    <property type="evidence" value="ECO:0007669"/>
    <property type="project" value="Ensembl"/>
</dbReference>
<dbReference type="CTD" id="7412"/>
<accession>G1LSS1</accession>
<dbReference type="InterPro" id="IPR003989">
    <property type="entry name" value="VCAM-1"/>
</dbReference>
<dbReference type="GeneTree" id="ENSGT00940000156511"/>
<keyword evidence="5 17" id="KW-0812">Transmembrane</keyword>
<dbReference type="AlphaFoldDB" id="G1LSS1"/>
<dbReference type="InterPro" id="IPR013151">
    <property type="entry name" value="Immunoglobulin_dom"/>
</dbReference>
<evidence type="ECO:0000256" key="6">
    <source>
        <dbReference type="ARBA" id="ARBA00022729"/>
    </source>
</evidence>
<evidence type="ECO:0000256" key="15">
    <source>
        <dbReference type="ARBA" id="ARBA00053967"/>
    </source>
</evidence>
<evidence type="ECO:0000256" key="13">
    <source>
        <dbReference type="ARBA" id="ARBA00023180"/>
    </source>
</evidence>
<dbReference type="InterPro" id="IPR036179">
    <property type="entry name" value="Ig-like_dom_sf"/>
</dbReference>
<evidence type="ECO:0000256" key="11">
    <source>
        <dbReference type="ARBA" id="ARBA00023136"/>
    </source>
</evidence>
<comment type="function">
    <text evidence="15">Cell adhesion glycoprotein predominantly expressed on the surface of endothelial cells that plays an important role in immune surveillance and inflammation. Acts as a major regulator of leukocyte adhesion to the endothelium through interaction with different types of integrins. During inflammatory responses, binds ligands on the surface of activated endothelial cells to initiate the activation of calcium channels and the plasma membrane-associated small GTPase RAC1 leading to leukocyte transendothelial migration. Also serves as a quality-control checkpoint for entry into bone marrow by providing a 'don't-eat-me' stamping in the context of major histocompatibility complex (MHC) class-I presentation.</text>
</comment>
<dbReference type="RefSeq" id="XP_002928199.1">
    <property type="nucleotide sequence ID" value="XM_002928153.4"/>
</dbReference>
<dbReference type="FunFam" id="2.60.40.10:FF:000625">
    <property type="entry name" value="Vascular cell adhesion molecule 1"/>
    <property type="match status" value="2"/>
</dbReference>
<keyword evidence="10 17" id="KW-1133">Transmembrane helix</keyword>
<dbReference type="FunCoup" id="G1LSS1">
    <property type="interactions" value="19"/>
</dbReference>
<dbReference type="InterPro" id="IPR013783">
    <property type="entry name" value="Ig-like_fold"/>
</dbReference>
<dbReference type="PROSITE" id="PS50835">
    <property type="entry name" value="IG_LIKE"/>
    <property type="match status" value="5"/>
</dbReference>
<evidence type="ECO:0000256" key="2">
    <source>
        <dbReference type="ARBA" id="ARBA00004613"/>
    </source>
</evidence>
<dbReference type="Pfam" id="PF07679">
    <property type="entry name" value="I-set"/>
    <property type="match status" value="2"/>
</dbReference>
<dbReference type="OrthoDB" id="10045578at2759"/>
<evidence type="ECO:0000256" key="3">
    <source>
        <dbReference type="ARBA" id="ARBA00022475"/>
    </source>
</evidence>
<feature type="domain" description="Ig-like" evidence="18">
    <location>
        <begin position="49"/>
        <end position="118"/>
    </location>
</feature>
<dbReference type="GO" id="GO:0098631">
    <property type="term" value="F:cell adhesion mediator activity"/>
    <property type="evidence" value="ECO:0007669"/>
    <property type="project" value="Ensembl"/>
</dbReference>
<dbReference type="Pfam" id="PF13927">
    <property type="entry name" value="Ig_3"/>
    <property type="match status" value="2"/>
</dbReference>
<dbReference type="InterPro" id="IPR003598">
    <property type="entry name" value="Ig_sub2"/>
</dbReference>
<keyword evidence="6" id="KW-0732">Signal</keyword>
<dbReference type="GeneID" id="100480380"/>
<evidence type="ECO:0000256" key="12">
    <source>
        <dbReference type="ARBA" id="ARBA00023157"/>
    </source>
</evidence>
<dbReference type="CDD" id="cd07689">
    <property type="entry name" value="IgC2_VCAM-1"/>
    <property type="match status" value="1"/>
</dbReference>
<gene>
    <name evidence="19" type="primary">VCAM1</name>
</gene>
<dbReference type="GO" id="GO:0030175">
    <property type="term" value="C:filopodium"/>
    <property type="evidence" value="ECO:0007669"/>
    <property type="project" value="Ensembl"/>
</dbReference>
<dbReference type="InterPro" id="IPR003987">
    <property type="entry name" value="ICAM_VCAM_N"/>
</dbReference>
<dbReference type="InterPro" id="IPR003599">
    <property type="entry name" value="Ig_sub"/>
</dbReference>
<dbReference type="GO" id="GO:0008131">
    <property type="term" value="F:primary methylamine oxidase activity"/>
    <property type="evidence" value="ECO:0007669"/>
    <property type="project" value="Ensembl"/>
</dbReference>
<dbReference type="PRINTS" id="PR01474">
    <property type="entry name" value="VCAM1"/>
</dbReference>
<evidence type="ECO:0000256" key="9">
    <source>
        <dbReference type="ARBA" id="ARBA00022889"/>
    </source>
</evidence>
<sequence>MFSSQQQLKMPGKMVVTFGASNILWMVFAVSQAFKMEIFPEHRVVAQIGDVISLTCSTTGCESPSFSWRTQIDSPLNGKVRNEGTKSTLTMDPVSFNNEHAYVCTATCGSMKLEKGIQVEIYSFPKDPEMHLSGPLELKKPVTVTCLVPDVYPFDRLEINLLKGNDLLKSKEFLEPMDRKSLETKSLEATLIPDQEDIGKALVCRAKLNIEEIDFEPKERETTKKLQVYISPKNTVIFVNPYTRLQEGGSVTMTCSSEGLPAPQIFWSKKLDNGNLQLLSGNATLTLIAMRIEDSGIYVCEGVNQVGKNGTEVELIVEEKPFIVEISPGPQVIAQIGDSVVLTCGVTGCESPSFSWRTQIDSPLSGQVKTEGTKSTLTLSPVSFENEHSYLCTVTCGRKKLEKRISVDLYSFPRDPEIEMSGLLVSGNPVTVSCEVPNVYPSDGLEIELFKGESLIESKTFLEDMDKKSLETKSLEMTFIPTTEDTGKVLVCLAQLHIGEMEFEPKQRQSTQALYVNVAPRDTAILVSPSSILEEGSSVNMTCSSNGLPAPKILWSRQLNNGHLQPLSENSTLTLTSTKMEDSGIYVCEGINQAGISRKEVELIIQVAPKDIQLIAFPSESVKEGDTVIISCTCGNVPKTWIILKKKAETGDTVLKSRDGAYTIHKVQLEDAGVYECESKNEVGLQLRSLTLDVKGRENNKDYFSPELLVLYCASSLIIPAIGMIIYFARRANMKGSYSLVEAQKSKV</sequence>
<keyword evidence="4" id="KW-0964">Secreted</keyword>
<dbReference type="GO" id="GO:0005769">
    <property type="term" value="C:early endosome"/>
    <property type="evidence" value="ECO:0007669"/>
    <property type="project" value="Ensembl"/>
</dbReference>
<evidence type="ECO:0000256" key="5">
    <source>
        <dbReference type="ARBA" id="ARBA00022692"/>
    </source>
</evidence>
<evidence type="ECO:0000256" key="7">
    <source>
        <dbReference type="ARBA" id="ARBA00022737"/>
    </source>
</evidence>
<evidence type="ECO:0000313" key="20">
    <source>
        <dbReference type="Proteomes" id="UP000008912"/>
    </source>
</evidence>
<dbReference type="InterPro" id="IPR007110">
    <property type="entry name" value="Ig-like_dom"/>
</dbReference>
<dbReference type="GO" id="GO:0045177">
    <property type="term" value="C:apical part of cell"/>
    <property type="evidence" value="ECO:0007669"/>
    <property type="project" value="Ensembl"/>
</dbReference>
<dbReference type="GO" id="GO:0009308">
    <property type="term" value="P:amine metabolic process"/>
    <property type="evidence" value="ECO:0007669"/>
    <property type="project" value="Ensembl"/>
</dbReference>
<dbReference type="GO" id="GO:0034113">
    <property type="term" value="P:heterotypic cell-cell adhesion"/>
    <property type="evidence" value="ECO:0007669"/>
    <property type="project" value="Ensembl"/>
</dbReference>
<dbReference type="CDD" id="cd00096">
    <property type="entry name" value="Ig"/>
    <property type="match status" value="2"/>
</dbReference>
<dbReference type="GO" id="GO:0006954">
    <property type="term" value="P:inflammatory response"/>
    <property type="evidence" value="ECO:0007669"/>
    <property type="project" value="Ensembl"/>
</dbReference>
<dbReference type="InParanoid" id="G1LSS1"/>
<dbReference type="PANTHER" id="PTHR13771:SF14">
    <property type="entry name" value="VASCULAR CELL ADHESION PROTEIN 1"/>
    <property type="match status" value="1"/>
</dbReference>
<keyword evidence="20" id="KW-1185">Reference proteome</keyword>
<keyword evidence="9" id="KW-0130">Cell adhesion</keyword>
<dbReference type="GO" id="GO:0022614">
    <property type="term" value="P:membrane to membrane docking"/>
    <property type="evidence" value="ECO:0007669"/>
    <property type="project" value="Ensembl"/>
</dbReference>
<name>G1LSS1_AILME</name>
<feature type="domain" description="Ig-like" evidence="18">
    <location>
        <begin position="520"/>
        <end position="604"/>
    </location>
</feature>
<keyword evidence="11 17" id="KW-0472">Membrane</keyword>
<dbReference type="STRING" id="9646.ENSAMEP00000010112"/>
<feature type="domain" description="Ig-like" evidence="18">
    <location>
        <begin position="232"/>
        <end position="318"/>
    </location>
</feature>
<dbReference type="eggNOG" id="ENOG502QSKQ">
    <property type="taxonomic scope" value="Eukaryota"/>
</dbReference>
<dbReference type="GO" id="GO:0050901">
    <property type="term" value="P:leukocyte tethering or rolling"/>
    <property type="evidence" value="ECO:0007669"/>
    <property type="project" value="Ensembl"/>
</dbReference>
<keyword evidence="8" id="KW-0832">Ubl conjugation</keyword>
<dbReference type="Proteomes" id="UP000008912">
    <property type="component" value="Unassembled WGS sequence"/>
</dbReference>
<dbReference type="GO" id="GO:0005178">
    <property type="term" value="F:integrin binding"/>
    <property type="evidence" value="ECO:0007669"/>
    <property type="project" value="Ensembl"/>
</dbReference>
<dbReference type="GO" id="GO:1904646">
    <property type="term" value="P:cellular response to amyloid-beta"/>
    <property type="evidence" value="ECO:0007669"/>
    <property type="project" value="Ensembl"/>
</dbReference>
<dbReference type="Ensembl" id="ENSAMET00000010552.2">
    <property type="protein sequence ID" value="ENSAMEP00000010112.2"/>
    <property type="gene ID" value="ENSAMEG00000009597.2"/>
</dbReference>
<evidence type="ECO:0000259" key="18">
    <source>
        <dbReference type="PROSITE" id="PS50835"/>
    </source>
</evidence>
<dbReference type="GO" id="GO:0005783">
    <property type="term" value="C:endoplasmic reticulum"/>
    <property type="evidence" value="ECO:0007669"/>
    <property type="project" value="Ensembl"/>
</dbReference>
<reference evidence="19" key="2">
    <citation type="submission" date="2025-08" db="UniProtKB">
        <authorList>
            <consortium name="Ensembl"/>
        </authorList>
    </citation>
    <scope>IDENTIFICATION</scope>
</reference>
<evidence type="ECO:0000256" key="1">
    <source>
        <dbReference type="ARBA" id="ARBA00004251"/>
    </source>
</evidence>
<dbReference type="SMART" id="SM00409">
    <property type="entry name" value="IG"/>
    <property type="match status" value="5"/>
</dbReference>
<dbReference type="Pfam" id="PF00047">
    <property type="entry name" value="ig"/>
    <property type="match status" value="1"/>
</dbReference>
<dbReference type="PANTHER" id="PTHR13771">
    <property type="entry name" value="INTERCELLULAR ADHESION MOLECULE"/>
    <property type="match status" value="1"/>
</dbReference>
<dbReference type="GO" id="GO:0002102">
    <property type="term" value="C:podosome"/>
    <property type="evidence" value="ECO:0007669"/>
    <property type="project" value="Ensembl"/>
</dbReference>
<dbReference type="GO" id="GO:0005615">
    <property type="term" value="C:extracellular space"/>
    <property type="evidence" value="ECO:0007669"/>
    <property type="project" value="Ensembl"/>
</dbReference>
<comment type="subcellular location">
    <subcellularLocation>
        <location evidence="1">Cell membrane</location>
        <topology evidence="1">Single-pass type I membrane protein</topology>
    </subcellularLocation>
    <subcellularLocation>
        <location evidence="2">Secreted</location>
    </subcellularLocation>
</comment>
<dbReference type="HOGENOM" id="CLU_022321_0_0_1"/>
<dbReference type="InterPro" id="IPR047012">
    <property type="entry name" value="ICAM_VCAM"/>
</dbReference>
<dbReference type="InterPro" id="IPR008424">
    <property type="entry name" value="Ig_C2-set"/>
</dbReference>
<dbReference type="FunFam" id="2.60.40.10:FF:000782">
    <property type="entry name" value="Vascular cell adhesion molecule 1"/>
    <property type="match status" value="2"/>
</dbReference>
<dbReference type="Gene3D" id="2.60.40.10">
    <property type="entry name" value="Immunoglobulins"/>
    <property type="match status" value="7"/>
</dbReference>
<evidence type="ECO:0000256" key="14">
    <source>
        <dbReference type="ARBA" id="ARBA00023319"/>
    </source>
</evidence>
<dbReference type="KEGG" id="aml:100480380"/>
<dbReference type="GO" id="GO:0033631">
    <property type="term" value="P:cell-cell adhesion mediated by integrin"/>
    <property type="evidence" value="ECO:0007669"/>
    <property type="project" value="Ensembl"/>
</dbReference>